<dbReference type="EMBL" id="VUNS01000024">
    <property type="protein sequence ID" value="MST98823.1"/>
    <property type="molecule type" value="Genomic_DNA"/>
</dbReference>
<accession>A0A844G6Q6</accession>
<keyword evidence="3" id="KW-1185">Reference proteome</keyword>
<feature type="region of interest" description="Disordered" evidence="1">
    <location>
        <begin position="66"/>
        <end position="121"/>
    </location>
</feature>
<evidence type="ECO:0000313" key="3">
    <source>
        <dbReference type="Proteomes" id="UP000435649"/>
    </source>
</evidence>
<name>A0A844G6Q6_9BACT</name>
<dbReference type="Proteomes" id="UP000435649">
    <property type="component" value="Unassembled WGS sequence"/>
</dbReference>
<evidence type="ECO:0000313" key="2">
    <source>
        <dbReference type="EMBL" id="MST98823.1"/>
    </source>
</evidence>
<reference evidence="2 3" key="1">
    <citation type="submission" date="2019-08" db="EMBL/GenBank/DDBJ databases">
        <title>In-depth cultivation of the pig gut microbiome towards novel bacterial diversity and tailored functional studies.</title>
        <authorList>
            <person name="Wylensek D."/>
            <person name="Hitch T.C.A."/>
            <person name="Clavel T."/>
        </authorList>
    </citation>
    <scope>NUCLEOTIDE SEQUENCE [LARGE SCALE GENOMIC DNA]</scope>
    <source>
        <strain evidence="2 3">BBE-744-WT-12</strain>
    </source>
</reference>
<organism evidence="2 3">
    <name type="scientific">Victivallis lenta</name>
    <dbReference type="NCBI Taxonomy" id="2606640"/>
    <lineage>
        <taxon>Bacteria</taxon>
        <taxon>Pseudomonadati</taxon>
        <taxon>Lentisphaerota</taxon>
        <taxon>Lentisphaeria</taxon>
        <taxon>Victivallales</taxon>
        <taxon>Victivallaceae</taxon>
        <taxon>Victivallis</taxon>
    </lineage>
</organism>
<gene>
    <name evidence="2" type="ORF">FYJ85_17445</name>
</gene>
<protein>
    <submittedName>
        <fullName evidence="2">Uncharacterized protein</fullName>
    </submittedName>
</protein>
<proteinExistence type="predicted"/>
<evidence type="ECO:0000256" key="1">
    <source>
        <dbReference type="SAM" id="MobiDB-lite"/>
    </source>
</evidence>
<feature type="compositionally biased region" description="Polar residues" evidence="1">
    <location>
        <begin position="84"/>
        <end position="103"/>
    </location>
</feature>
<sequence length="121" mass="13500">MNTKLYELTKQGVIRMILRRGDDGNYLLGISDGTHNPLYLNGSQETIENKLDQALANFTADTRKQDIADKLNEAEEAQVESPPASVQTPRKTTVPTSASAHTTSRTERSEEQMELDLAFNF</sequence>
<dbReference type="RefSeq" id="WP_154419822.1">
    <property type="nucleotide sequence ID" value="NZ_VUNS01000024.1"/>
</dbReference>
<comment type="caution">
    <text evidence="2">The sequence shown here is derived from an EMBL/GenBank/DDBJ whole genome shotgun (WGS) entry which is preliminary data.</text>
</comment>
<dbReference type="AlphaFoldDB" id="A0A844G6Q6"/>